<gene>
    <name evidence="2" type="ORF">AAG747_18030</name>
</gene>
<reference evidence="2 3" key="1">
    <citation type="submission" date="2024-04" db="EMBL/GenBank/DDBJ databases">
        <title>Novel genus in family Flammeovirgaceae.</title>
        <authorList>
            <person name="Nguyen T.H."/>
            <person name="Vuong T.Q."/>
            <person name="Le H."/>
            <person name="Kim S.-G."/>
        </authorList>
    </citation>
    <scope>NUCLEOTIDE SEQUENCE [LARGE SCALE GENOMIC DNA]</scope>
    <source>
        <strain evidence="2 3">JCM 23209</strain>
    </source>
</reference>
<accession>A0AAW9SBT9</accession>
<keyword evidence="3" id="KW-1185">Reference proteome</keyword>
<dbReference type="Proteomes" id="UP001403385">
    <property type="component" value="Unassembled WGS sequence"/>
</dbReference>
<name>A0AAW9SBT9_9BACT</name>
<evidence type="ECO:0000256" key="1">
    <source>
        <dbReference type="SAM" id="SignalP"/>
    </source>
</evidence>
<sequence length="90" mass="10076">MKKLIYLGLFVFMSAVSGYNALESSTSESFSLTLKSLSKSAFAFSENPNCDATKYSINYVEDCRGLFNRKIDCKSSQDNCCLKERIGQEC</sequence>
<evidence type="ECO:0000313" key="2">
    <source>
        <dbReference type="EMBL" id="MEN7549829.1"/>
    </source>
</evidence>
<dbReference type="RefSeq" id="WP_346822607.1">
    <property type="nucleotide sequence ID" value="NZ_JBDKWZ010000010.1"/>
</dbReference>
<evidence type="ECO:0000313" key="3">
    <source>
        <dbReference type="Proteomes" id="UP001403385"/>
    </source>
</evidence>
<feature type="chain" id="PRO_5043353730" evidence="1">
    <location>
        <begin position="22"/>
        <end position="90"/>
    </location>
</feature>
<comment type="caution">
    <text evidence="2">The sequence shown here is derived from an EMBL/GenBank/DDBJ whole genome shotgun (WGS) entry which is preliminary data.</text>
</comment>
<protein>
    <submittedName>
        <fullName evidence="2">Uncharacterized protein</fullName>
    </submittedName>
</protein>
<dbReference type="EMBL" id="JBDKWZ010000010">
    <property type="protein sequence ID" value="MEN7549829.1"/>
    <property type="molecule type" value="Genomic_DNA"/>
</dbReference>
<keyword evidence="1" id="KW-0732">Signal</keyword>
<organism evidence="2 3">
    <name type="scientific">Rapidithrix thailandica</name>
    <dbReference type="NCBI Taxonomy" id="413964"/>
    <lineage>
        <taxon>Bacteria</taxon>
        <taxon>Pseudomonadati</taxon>
        <taxon>Bacteroidota</taxon>
        <taxon>Cytophagia</taxon>
        <taxon>Cytophagales</taxon>
        <taxon>Flammeovirgaceae</taxon>
        <taxon>Rapidithrix</taxon>
    </lineage>
</organism>
<dbReference type="AlphaFoldDB" id="A0AAW9SBT9"/>
<proteinExistence type="predicted"/>
<feature type="signal peptide" evidence="1">
    <location>
        <begin position="1"/>
        <end position="21"/>
    </location>
</feature>